<dbReference type="SUPFAM" id="SSF56112">
    <property type="entry name" value="Protein kinase-like (PK-like)"/>
    <property type="match status" value="1"/>
</dbReference>
<evidence type="ECO:0000256" key="1">
    <source>
        <dbReference type="PIRNR" id="PIRNR006221"/>
    </source>
</evidence>
<dbReference type="PANTHER" id="PTHR12149">
    <property type="entry name" value="FRUCTOSAMINE 3 KINASE-RELATED PROTEIN"/>
    <property type="match status" value="1"/>
</dbReference>
<keyword evidence="1 3" id="KW-0418">Kinase</keyword>
<name>A0A495XX90_9MICO</name>
<sequence>MSTSPRDADDASADGAATHTAAEAHHKERHDAPEGFFEVEAAGLRWLGAATGGVQVVRVLSVGPRHIDLERLRPVAPTPAQADDLGSRLAVTHAAGAPAFGSPPDGWSGPAFIGRQSQRNDPTVTWGVFYAEQRVRPFVRRAVQRGHLDAASAAVVERVCDRLAAGELDDGRPPARLHGDLWAGNVVYTDTGPVLIDPAAHGGHGLTDLAMLELFGLPGLSRVRSAYAEASPDFPTDWGRLVHLHQLHPLAVHAASHGPSYGVALLEAACHFA</sequence>
<dbReference type="EMBL" id="RBXT01000001">
    <property type="protein sequence ID" value="RKT77454.1"/>
    <property type="molecule type" value="Genomic_DNA"/>
</dbReference>
<gene>
    <name evidence="3" type="ORF">DFJ68_0877</name>
</gene>
<dbReference type="AlphaFoldDB" id="A0A495XX90"/>
<dbReference type="Gene3D" id="3.30.200.20">
    <property type="entry name" value="Phosphorylase Kinase, domain 1"/>
    <property type="match status" value="1"/>
</dbReference>
<dbReference type="Gene3D" id="1.20.1270.240">
    <property type="match status" value="1"/>
</dbReference>
<keyword evidence="4" id="KW-1185">Reference proteome</keyword>
<accession>A0A495XX90</accession>
<dbReference type="InterPro" id="IPR011009">
    <property type="entry name" value="Kinase-like_dom_sf"/>
</dbReference>
<evidence type="ECO:0000313" key="4">
    <source>
        <dbReference type="Proteomes" id="UP000278440"/>
    </source>
</evidence>
<dbReference type="PIRSF" id="PIRSF006221">
    <property type="entry name" value="Ketosamine-3-kinase"/>
    <property type="match status" value="1"/>
</dbReference>
<dbReference type="OrthoDB" id="5291879at2"/>
<dbReference type="GO" id="GO:0016301">
    <property type="term" value="F:kinase activity"/>
    <property type="evidence" value="ECO:0007669"/>
    <property type="project" value="UniProtKB-UniRule"/>
</dbReference>
<evidence type="ECO:0000313" key="3">
    <source>
        <dbReference type="EMBL" id="RKT77454.1"/>
    </source>
</evidence>
<feature type="region of interest" description="Disordered" evidence="2">
    <location>
        <begin position="1"/>
        <end position="31"/>
    </location>
</feature>
<proteinExistence type="inferred from homology"/>
<organism evidence="3 4">
    <name type="scientific">Terracoccus luteus</name>
    <dbReference type="NCBI Taxonomy" id="53356"/>
    <lineage>
        <taxon>Bacteria</taxon>
        <taxon>Bacillati</taxon>
        <taxon>Actinomycetota</taxon>
        <taxon>Actinomycetes</taxon>
        <taxon>Micrococcales</taxon>
        <taxon>Intrasporangiaceae</taxon>
        <taxon>Terracoccus</taxon>
    </lineage>
</organism>
<dbReference type="Proteomes" id="UP000278440">
    <property type="component" value="Unassembled WGS sequence"/>
</dbReference>
<dbReference type="PANTHER" id="PTHR12149:SF8">
    <property type="entry name" value="PROTEIN-RIBULOSAMINE 3-KINASE"/>
    <property type="match status" value="1"/>
</dbReference>
<dbReference type="Pfam" id="PF03881">
    <property type="entry name" value="Fructosamin_kin"/>
    <property type="match status" value="1"/>
</dbReference>
<comment type="similarity">
    <text evidence="1">Belongs to the fructosamine kinase family.</text>
</comment>
<keyword evidence="1" id="KW-0808">Transferase</keyword>
<protein>
    <submittedName>
        <fullName evidence="3">Fructosamine-3-kinase</fullName>
    </submittedName>
</protein>
<feature type="compositionally biased region" description="Basic and acidic residues" evidence="2">
    <location>
        <begin position="22"/>
        <end position="31"/>
    </location>
</feature>
<dbReference type="InterPro" id="IPR016477">
    <property type="entry name" value="Fructo-/Ketosamine-3-kinase"/>
</dbReference>
<comment type="caution">
    <text evidence="3">The sequence shown here is derived from an EMBL/GenBank/DDBJ whole genome shotgun (WGS) entry which is preliminary data.</text>
</comment>
<dbReference type="RefSeq" id="WP_121031337.1">
    <property type="nucleotide sequence ID" value="NZ_RBXT01000001.1"/>
</dbReference>
<evidence type="ECO:0000256" key="2">
    <source>
        <dbReference type="SAM" id="MobiDB-lite"/>
    </source>
</evidence>
<dbReference type="Gene3D" id="1.10.510.10">
    <property type="entry name" value="Transferase(Phosphotransferase) domain 1"/>
    <property type="match status" value="1"/>
</dbReference>
<reference evidence="3 4" key="1">
    <citation type="submission" date="2018-10" db="EMBL/GenBank/DDBJ databases">
        <title>Sequencing the genomes of 1000 actinobacteria strains.</title>
        <authorList>
            <person name="Klenk H.-P."/>
        </authorList>
    </citation>
    <scope>NUCLEOTIDE SEQUENCE [LARGE SCALE GENOMIC DNA]</scope>
    <source>
        <strain evidence="3 4">DSM 44267</strain>
    </source>
</reference>